<reference evidence="4 5" key="1">
    <citation type="submission" date="2018-04" db="EMBL/GenBank/DDBJ databases">
        <title>Novel Campyloabacter and Helicobacter Species and Strains.</title>
        <authorList>
            <person name="Mannion A.J."/>
            <person name="Shen Z."/>
            <person name="Fox J.G."/>
        </authorList>
    </citation>
    <scope>NUCLEOTIDE SEQUENCE [LARGE SCALE GENOMIC DNA]</scope>
    <source>
        <strain evidence="4 5">ATCC 700242</strain>
    </source>
</reference>
<dbReference type="InterPro" id="IPR051070">
    <property type="entry name" value="NF-kappa-B_inhibitor"/>
</dbReference>
<dbReference type="PROSITE" id="PS50088">
    <property type="entry name" value="ANK_REPEAT"/>
    <property type="match status" value="1"/>
</dbReference>
<dbReference type="Pfam" id="PF00023">
    <property type="entry name" value="Ank"/>
    <property type="match status" value="1"/>
</dbReference>
<keyword evidence="5" id="KW-1185">Reference proteome</keyword>
<protein>
    <submittedName>
        <fullName evidence="4">Uncharacterized protein</fullName>
    </submittedName>
</protein>
<dbReference type="AlphaFoldDB" id="A0A3D8IN26"/>
<dbReference type="SMART" id="SM00248">
    <property type="entry name" value="ANK"/>
    <property type="match status" value="3"/>
</dbReference>
<evidence type="ECO:0000256" key="3">
    <source>
        <dbReference type="PROSITE-ProRule" id="PRU00023"/>
    </source>
</evidence>
<evidence type="ECO:0000313" key="5">
    <source>
        <dbReference type="Proteomes" id="UP000257067"/>
    </source>
</evidence>
<dbReference type="PANTHER" id="PTHR46680:SF3">
    <property type="entry name" value="NF-KAPPA-B INHIBITOR CACTUS"/>
    <property type="match status" value="1"/>
</dbReference>
<name>A0A3D8IN26_9HELI</name>
<gene>
    <name evidence="4" type="ORF">CQA62_06775</name>
</gene>
<evidence type="ECO:0000313" key="4">
    <source>
        <dbReference type="EMBL" id="RDU66677.1"/>
    </source>
</evidence>
<comment type="caution">
    <text evidence="4">The sequence shown here is derived from an EMBL/GenBank/DDBJ whole genome shotgun (WGS) entry which is preliminary data.</text>
</comment>
<dbReference type="GO" id="GO:0005829">
    <property type="term" value="C:cytosol"/>
    <property type="evidence" value="ECO:0007669"/>
    <property type="project" value="TreeGrafter"/>
</dbReference>
<feature type="non-terminal residue" evidence="4">
    <location>
        <position position="191"/>
    </location>
</feature>
<evidence type="ECO:0000256" key="2">
    <source>
        <dbReference type="ARBA" id="ARBA00023043"/>
    </source>
</evidence>
<dbReference type="GO" id="GO:0051059">
    <property type="term" value="F:NF-kappaB binding"/>
    <property type="evidence" value="ECO:0007669"/>
    <property type="project" value="TreeGrafter"/>
</dbReference>
<keyword evidence="2 3" id="KW-0040">ANK repeat</keyword>
<evidence type="ECO:0000256" key="1">
    <source>
        <dbReference type="ARBA" id="ARBA00022737"/>
    </source>
</evidence>
<dbReference type="PANTHER" id="PTHR46680">
    <property type="entry name" value="NF-KAPPA-B INHIBITOR ALPHA"/>
    <property type="match status" value="1"/>
</dbReference>
<feature type="repeat" description="ANK" evidence="3">
    <location>
        <begin position="82"/>
        <end position="114"/>
    </location>
</feature>
<dbReference type="InterPro" id="IPR002110">
    <property type="entry name" value="Ankyrin_rpt"/>
</dbReference>
<keyword evidence="1" id="KW-0677">Repeat</keyword>
<dbReference type="SUPFAM" id="SSF48403">
    <property type="entry name" value="Ankyrin repeat"/>
    <property type="match status" value="1"/>
</dbReference>
<dbReference type="EMBL" id="NXLU01000027">
    <property type="protein sequence ID" value="RDU66677.1"/>
    <property type="molecule type" value="Genomic_DNA"/>
</dbReference>
<proteinExistence type="predicted"/>
<dbReference type="InterPro" id="IPR036770">
    <property type="entry name" value="Ankyrin_rpt-contain_sf"/>
</dbReference>
<dbReference type="Proteomes" id="UP000257067">
    <property type="component" value="Unassembled WGS sequence"/>
</dbReference>
<dbReference type="GO" id="GO:0071356">
    <property type="term" value="P:cellular response to tumor necrosis factor"/>
    <property type="evidence" value="ECO:0007669"/>
    <property type="project" value="TreeGrafter"/>
</dbReference>
<accession>A0A3D8IN26</accession>
<organism evidence="4 5">
    <name type="scientific">Helicobacter cholecystus</name>
    <dbReference type="NCBI Taxonomy" id="45498"/>
    <lineage>
        <taxon>Bacteria</taxon>
        <taxon>Pseudomonadati</taxon>
        <taxon>Campylobacterota</taxon>
        <taxon>Epsilonproteobacteria</taxon>
        <taxon>Campylobacterales</taxon>
        <taxon>Helicobacteraceae</taxon>
        <taxon>Helicobacter</taxon>
    </lineage>
</organism>
<dbReference type="PROSITE" id="PS50297">
    <property type="entry name" value="ANK_REP_REGION"/>
    <property type="match status" value="1"/>
</dbReference>
<dbReference type="Pfam" id="PF12796">
    <property type="entry name" value="Ank_2"/>
    <property type="match status" value="1"/>
</dbReference>
<dbReference type="Gene3D" id="1.25.40.20">
    <property type="entry name" value="Ankyrin repeat-containing domain"/>
    <property type="match status" value="1"/>
</dbReference>
<sequence length="191" mass="21492">MGDYRIADPDFNGDTLFLASLSDPKCELYAYFLEQGVDLFATNSLKENVFHAAVFSDDPQRLKKILKSNPKCIKMLNDQEKEGDTPLHFSVMFKSRSYFDLLIELGADVNITHIKGYTPLSTACCIPFEREEDNLHIVKTLIKHGANPSLKTNAGIYPLAAAINNDLHSVAQLLWEYQYGKKSPFNISKSP</sequence>